<feature type="transmembrane region" description="Helical" evidence="9">
    <location>
        <begin position="386"/>
        <end position="405"/>
    </location>
</feature>
<feature type="domain" description="Major facilitator superfamily (MFS) profile" evidence="10">
    <location>
        <begin position="4"/>
        <end position="410"/>
    </location>
</feature>
<protein>
    <submittedName>
        <fullName evidence="11">MFS transporter</fullName>
    </submittedName>
</protein>
<evidence type="ECO:0000256" key="3">
    <source>
        <dbReference type="ARBA" id="ARBA00022448"/>
    </source>
</evidence>
<keyword evidence="3" id="KW-0813">Transport</keyword>
<feature type="transmembrane region" description="Helical" evidence="9">
    <location>
        <begin position="104"/>
        <end position="129"/>
    </location>
</feature>
<keyword evidence="7 9" id="KW-1133">Transmembrane helix</keyword>
<comment type="similarity">
    <text evidence="2">Belongs to the major facilitator superfamily. Metabolite:H+ Symporter (MHS) family (TC 2.A.1.6) family.</text>
</comment>
<accession>A0ABZ0URP2</accession>
<dbReference type="Gene3D" id="1.20.1250.20">
    <property type="entry name" value="MFS general substrate transporter like domains"/>
    <property type="match status" value="1"/>
</dbReference>
<keyword evidence="8 9" id="KW-0472">Membrane</keyword>
<proteinExistence type="inferred from homology"/>
<sequence>MKKIIISGMIGNALEWYDYALYAQFAPIIAQHFFPDSEIKEILTFAVFASGFIVRPLGGVLFGSIGDKFGRRIALVIGILTMAIPTAGIGLLPSYATIGLAAPIILVIIRLIQGFALGGEFSGCIAYIVEHASIRQRGLAGSAAFASMCIGMLLGVITANAFSYFMSQEALFAWGWRLPFVAGLFIGGIGLYIRKNLSESPLYSAAKENGNLARYPLREIVTKYRTQLLVAIGLYITVTAPFYTATVFIENFMQTLGYTRAQSSMVCGIILTTMIIVFPISAFVSDKIGRKPVLLAGILLMILLVYPIFKLLGSMDYTLAVLSQILFAGIIAIYMGPIPTLLVEIFPTRVRFTGVALSYNLSAAIFGGSAPMMGVILVEYTKDKYALSYYLMFLAVISLIVLKFYKETYRKNLAEEIILDHKESENLSREYRALT</sequence>
<evidence type="ECO:0000256" key="9">
    <source>
        <dbReference type="SAM" id="Phobius"/>
    </source>
</evidence>
<dbReference type="EMBL" id="CP112932">
    <property type="protein sequence ID" value="WPY00486.1"/>
    <property type="molecule type" value="Genomic_DNA"/>
</dbReference>
<feature type="transmembrane region" description="Helical" evidence="9">
    <location>
        <begin position="141"/>
        <end position="162"/>
    </location>
</feature>
<evidence type="ECO:0000256" key="2">
    <source>
        <dbReference type="ARBA" id="ARBA00008240"/>
    </source>
</evidence>
<dbReference type="InterPro" id="IPR036259">
    <property type="entry name" value="MFS_trans_sf"/>
</dbReference>
<evidence type="ECO:0000256" key="5">
    <source>
        <dbReference type="ARBA" id="ARBA00022692"/>
    </source>
</evidence>
<dbReference type="InterPro" id="IPR005829">
    <property type="entry name" value="Sugar_transporter_CS"/>
</dbReference>
<feature type="transmembrane region" description="Helical" evidence="9">
    <location>
        <begin position="174"/>
        <end position="193"/>
    </location>
</feature>
<feature type="transmembrane region" description="Helical" evidence="9">
    <location>
        <begin position="42"/>
        <end position="62"/>
    </location>
</feature>
<evidence type="ECO:0000256" key="7">
    <source>
        <dbReference type="ARBA" id="ARBA00022989"/>
    </source>
</evidence>
<dbReference type="PROSITE" id="PS50850">
    <property type="entry name" value="MFS"/>
    <property type="match status" value="1"/>
</dbReference>
<evidence type="ECO:0000313" key="11">
    <source>
        <dbReference type="EMBL" id="WPY00486.1"/>
    </source>
</evidence>
<evidence type="ECO:0000313" key="12">
    <source>
        <dbReference type="Proteomes" id="UP001326613"/>
    </source>
</evidence>
<evidence type="ECO:0000256" key="6">
    <source>
        <dbReference type="ARBA" id="ARBA00022847"/>
    </source>
</evidence>
<evidence type="ECO:0000256" key="1">
    <source>
        <dbReference type="ARBA" id="ARBA00004429"/>
    </source>
</evidence>
<dbReference type="PANTHER" id="PTHR43528">
    <property type="entry name" value="ALPHA-KETOGLUTARATE PERMEASE"/>
    <property type="match status" value="1"/>
</dbReference>
<keyword evidence="6" id="KW-0769">Symport</keyword>
<dbReference type="PANTHER" id="PTHR43528:SF1">
    <property type="entry name" value="ALPHA-KETOGLUTARATE PERMEASE"/>
    <property type="match status" value="1"/>
</dbReference>
<organism evidence="11 12">
    <name type="scientific">Candidatus Trichorickettsia mobilis</name>
    <dbReference type="NCBI Taxonomy" id="1346319"/>
    <lineage>
        <taxon>Bacteria</taxon>
        <taxon>Pseudomonadati</taxon>
        <taxon>Pseudomonadota</taxon>
        <taxon>Alphaproteobacteria</taxon>
        <taxon>Rickettsiales</taxon>
        <taxon>Rickettsiaceae</taxon>
        <taxon>Rickettsieae</taxon>
        <taxon>Candidatus Trichorickettsia</taxon>
    </lineage>
</organism>
<feature type="transmembrane region" description="Helical" evidence="9">
    <location>
        <begin position="355"/>
        <end position="380"/>
    </location>
</feature>
<feature type="transmembrane region" description="Helical" evidence="9">
    <location>
        <begin position="74"/>
        <end position="98"/>
    </location>
</feature>
<keyword evidence="5 9" id="KW-0812">Transmembrane</keyword>
<reference evidence="11 12" key="1">
    <citation type="submission" date="2022-10" db="EMBL/GenBank/DDBJ databases">
        <title>Host association and intracellularity evolved multiple times independently in the Rickettsiales.</title>
        <authorList>
            <person name="Castelli M."/>
            <person name="Nardi T."/>
            <person name="Gammuto L."/>
            <person name="Bellinzona G."/>
            <person name="Sabaneyeva E."/>
            <person name="Potekhin A."/>
            <person name="Serra V."/>
            <person name="Petroni G."/>
            <person name="Sassera D."/>
        </authorList>
    </citation>
    <scope>NUCLEOTIDE SEQUENCE [LARGE SCALE GENOMIC DNA]</scope>
    <source>
        <strain evidence="11 12">Kr 154-4</strain>
    </source>
</reference>
<keyword evidence="12" id="KW-1185">Reference proteome</keyword>
<name>A0ABZ0URP2_9RICK</name>
<evidence type="ECO:0000256" key="8">
    <source>
        <dbReference type="ARBA" id="ARBA00023136"/>
    </source>
</evidence>
<dbReference type="PROSITE" id="PS00217">
    <property type="entry name" value="SUGAR_TRANSPORT_2"/>
    <property type="match status" value="1"/>
</dbReference>
<evidence type="ECO:0000259" key="10">
    <source>
        <dbReference type="PROSITE" id="PS50850"/>
    </source>
</evidence>
<dbReference type="InterPro" id="IPR011701">
    <property type="entry name" value="MFS"/>
</dbReference>
<keyword evidence="4" id="KW-1003">Cell membrane</keyword>
<evidence type="ECO:0000256" key="4">
    <source>
        <dbReference type="ARBA" id="ARBA00022475"/>
    </source>
</evidence>
<dbReference type="Pfam" id="PF07690">
    <property type="entry name" value="MFS_1"/>
    <property type="match status" value="1"/>
</dbReference>
<dbReference type="InterPro" id="IPR020846">
    <property type="entry name" value="MFS_dom"/>
</dbReference>
<feature type="transmembrane region" description="Helical" evidence="9">
    <location>
        <begin position="261"/>
        <end position="280"/>
    </location>
</feature>
<feature type="transmembrane region" description="Helical" evidence="9">
    <location>
        <begin position="292"/>
        <end position="309"/>
    </location>
</feature>
<dbReference type="InterPro" id="IPR051084">
    <property type="entry name" value="H+-coupled_symporters"/>
</dbReference>
<feature type="transmembrane region" description="Helical" evidence="9">
    <location>
        <begin position="321"/>
        <end position="343"/>
    </location>
</feature>
<dbReference type="SUPFAM" id="SSF103473">
    <property type="entry name" value="MFS general substrate transporter"/>
    <property type="match status" value="1"/>
</dbReference>
<feature type="transmembrane region" description="Helical" evidence="9">
    <location>
        <begin position="228"/>
        <end position="249"/>
    </location>
</feature>
<gene>
    <name evidence="11" type="ORF">Trichorick_00364</name>
</gene>
<dbReference type="Proteomes" id="UP001326613">
    <property type="component" value="Chromosome"/>
</dbReference>
<dbReference type="PROSITE" id="PS00216">
    <property type="entry name" value="SUGAR_TRANSPORT_1"/>
    <property type="match status" value="1"/>
</dbReference>
<comment type="subcellular location">
    <subcellularLocation>
        <location evidence="1">Cell inner membrane</location>
        <topology evidence="1">Multi-pass membrane protein</topology>
    </subcellularLocation>
</comment>